<dbReference type="AlphaFoldDB" id="M6WHD4"/>
<name>M6WHD4_LEPBO</name>
<dbReference type="Pfam" id="PF14375">
    <property type="entry name" value="Cys_rich_CWC"/>
    <property type="match status" value="1"/>
</dbReference>
<dbReference type="InterPro" id="IPR032720">
    <property type="entry name" value="Cys_rich_CWC"/>
</dbReference>
<sequence>MSEAKTLKSGIVQKTCQRCGKIFDCGATANSCECFSVNLPPEIVKQLQTNYGDCLCVSCLKDLNGKQKPKIFDGNQIVSEERIFRPSSETSNLD</sequence>
<organism evidence="1 2">
    <name type="scientific">Leptospira borgpetersenii serovar Pomona str. 200901868</name>
    <dbReference type="NCBI Taxonomy" id="1192866"/>
    <lineage>
        <taxon>Bacteria</taxon>
        <taxon>Pseudomonadati</taxon>
        <taxon>Spirochaetota</taxon>
        <taxon>Spirochaetia</taxon>
        <taxon>Leptospirales</taxon>
        <taxon>Leptospiraceae</taxon>
        <taxon>Leptospira</taxon>
    </lineage>
</organism>
<evidence type="ECO:0000313" key="2">
    <source>
        <dbReference type="Proteomes" id="UP000012159"/>
    </source>
</evidence>
<dbReference type="Proteomes" id="UP000012159">
    <property type="component" value="Unassembled WGS sequence"/>
</dbReference>
<dbReference type="EMBL" id="AKWF02000023">
    <property type="protein sequence ID" value="EMO64579.1"/>
    <property type="molecule type" value="Genomic_DNA"/>
</dbReference>
<evidence type="ECO:0000313" key="1">
    <source>
        <dbReference type="EMBL" id="EMO64579.1"/>
    </source>
</evidence>
<reference evidence="1 2" key="1">
    <citation type="submission" date="2013-01" db="EMBL/GenBank/DDBJ databases">
        <authorList>
            <person name="Harkins D.M."/>
            <person name="Durkin A.S."/>
            <person name="Brinkac L.M."/>
            <person name="Haft D.H."/>
            <person name="Selengut J.D."/>
            <person name="Sanka R."/>
            <person name="DePew J."/>
            <person name="Purushe J."/>
            <person name="Picardeau M."/>
            <person name="Werts C."/>
            <person name="Goarant C."/>
            <person name="Vinetz J.M."/>
            <person name="Sutton G.G."/>
            <person name="Nierman W.C."/>
            <person name="Fouts D.E."/>
        </authorList>
    </citation>
    <scope>NUCLEOTIDE SEQUENCE [LARGE SCALE GENOMIC DNA]</scope>
    <source>
        <strain evidence="1 2">200901868</strain>
    </source>
</reference>
<gene>
    <name evidence="1" type="ORF">LEP1GSC133_3025</name>
</gene>
<protein>
    <submittedName>
        <fullName evidence="1">Cysteine-rich CWC</fullName>
    </submittedName>
</protein>
<proteinExistence type="predicted"/>
<accession>M6WHD4</accession>
<comment type="caution">
    <text evidence="1">The sequence shown here is derived from an EMBL/GenBank/DDBJ whole genome shotgun (WGS) entry which is preliminary data.</text>
</comment>